<dbReference type="PROSITE" id="PS51720">
    <property type="entry name" value="G_AIG1"/>
    <property type="match status" value="1"/>
</dbReference>
<keyword evidence="3" id="KW-0342">GTP-binding</keyword>
<dbReference type="OrthoDB" id="8954335at2759"/>
<dbReference type="GeneID" id="113055069"/>
<dbReference type="GO" id="GO:0005525">
    <property type="term" value="F:GTP binding"/>
    <property type="evidence" value="ECO:0007669"/>
    <property type="project" value="UniProtKB-KW"/>
</dbReference>
<organism evidence="5 6">
    <name type="scientific">Carassius auratus</name>
    <name type="common">Goldfish</name>
    <dbReference type="NCBI Taxonomy" id="7957"/>
    <lineage>
        <taxon>Eukaryota</taxon>
        <taxon>Metazoa</taxon>
        <taxon>Chordata</taxon>
        <taxon>Craniata</taxon>
        <taxon>Vertebrata</taxon>
        <taxon>Euteleostomi</taxon>
        <taxon>Actinopterygii</taxon>
        <taxon>Neopterygii</taxon>
        <taxon>Teleostei</taxon>
        <taxon>Ostariophysi</taxon>
        <taxon>Cypriniformes</taxon>
        <taxon>Cyprinidae</taxon>
        <taxon>Cyprininae</taxon>
        <taxon>Carassius</taxon>
    </lineage>
</organism>
<evidence type="ECO:0000256" key="1">
    <source>
        <dbReference type="ARBA" id="ARBA00008535"/>
    </source>
</evidence>
<feature type="domain" description="AIG1-type G" evidence="4">
    <location>
        <begin position="15"/>
        <end position="226"/>
    </location>
</feature>
<dbReference type="AlphaFoldDB" id="A0A6P6KWY1"/>
<dbReference type="PANTHER" id="PTHR10903:SF170">
    <property type="entry name" value="GTPASE IMAP FAMILY MEMBER 7"/>
    <property type="match status" value="1"/>
</dbReference>
<dbReference type="FunFam" id="3.40.50.300:FF:000366">
    <property type="entry name" value="GTPase, IMAP family member 2"/>
    <property type="match status" value="1"/>
</dbReference>
<dbReference type="RefSeq" id="XP_026076815.1">
    <property type="nucleotide sequence ID" value="XM_026221030.1"/>
</dbReference>
<dbReference type="Pfam" id="PF04548">
    <property type="entry name" value="AIG1"/>
    <property type="match status" value="1"/>
</dbReference>
<comment type="similarity">
    <text evidence="1">Belongs to the TRAFAC class TrmE-Era-EngA-EngB-Septin-like GTPase superfamily. AIG1/Toc34/Toc159-like paraseptin GTPase family. IAN subfamily.</text>
</comment>
<dbReference type="Proteomes" id="UP000515129">
    <property type="component" value="Chromosome 3"/>
</dbReference>
<evidence type="ECO:0000256" key="2">
    <source>
        <dbReference type="ARBA" id="ARBA00022741"/>
    </source>
</evidence>
<name>A0A6P6KWY1_CARAU</name>
<dbReference type="InterPro" id="IPR006703">
    <property type="entry name" value="G_AIG1"/>
</dbReference>
<dbReference type="CDD" id="cd01852">
    <property type="entry name" value="AIG1"/>
    <property type="match status" value="1"/>
</dbReference>
<dbReference type="Gene3D" id="3.40.50.300">
    <property type="entry name" value="P-loop containing nucleotide triphosphate hydrolases"/>
    <property type="match status" value="1"/>
</dbReference>
<sequence length="474" mass="48122">MSANALPDQWSGEEETQLRLVLIGRTGSGKSATGNTILGRRHFLSALRAGSVTRVCECGRAQLCEDEESGGGAMKSVLVVDMPGFGDTGLDEAQVHAEMARCVALTAPGPHAFLLVIPLGRYTAEEDRVVTQTLRVFGEEALRHTVVLFTHGDQLEDDSIESFLEHESTPERLKELLRVCGGRYCVINNRAPQNRTQVTALLAAVQRMVQDVGGACYTNSVFLQAERVIRDEQQRRMQHWRGHSRRQTLRSALSRIRAEAALSGKVLERIRVLVAAGATGAAIGAVFGAAAPLAVAAGASVMGGGSVGLAGVSAAGSAGVGKAFGAIVAAAAGKSAVALGAATGGVLGGSVGALAGAEAPGPREAALEAMQQVGAMGAAAVGVAAGVGGAVGAGAALGAVLEGGVMSEAVASSAAVQSVTSSAAARVLSAVGEIGRAAAGIALAGGLVIRVVKERVRSAGNTTEHTSYEIHWNK</sequence>
<evidence type="ECO:0000313" key="5">
    <source>
        <dbReference type="Proteomes" id="UP000515129"/>
    </source>
</evidence>
<dbReference type="PANTHER" id="PTHR10903">
    <property type="entry name" value="GTPASE, IMAP FAMILY MEMBER-RELATED"/>
    <property type="match status" value="1"/>
</dbReference>
<keyword evidence="5" id="KW-1185">Reference proteome</keyword>
<keyword evidence="2" id="KW-0547">Nucleotide-binding</keyword>
<dbReference type="InterPro" id="IPR045058">
    <property type="entry name" value="GIMA/IAN/Toc"/>
</dbReference>
<dbReference type="SUPFAM" id="SSF52540">
    <property type="entry name" value="P-loop containing nucleoside triphosphate hydrolases"/>
    <property type="match status" value="1"/>
</dbReference>
<evidence type="ECO:0000256" key="3">
    <source>
        <dbReference type="ARBA" id="ARBA00023134"/>
    </source>
</evidence>
<accession>A0A6P6KWY1</accession>
<evidence type="ECO:0000313" key="6">
    <source>
        <dbReference type="RefSeq" id="XP_026076815.1"/>
    </source>
</evidence>
<evidence type="ECO:0000259" key="4">
    <source>
        <dbReference type="PROSITE" id="PS51720"/>
    </source>
</evidence>
<dbReference type="KEGG" id="caua:113055069"/>
<gene>
    <name evidence="6" type="primary">LOC113055069</name>
</gene>
<reference evidence="6" key="1">
    <citation type="submission" date="2025-08" db="UniProtKB">
        <authorList>
            <consortium name="RefSeq"/>
        </authorList>
    </citation>
    <scope>IDENTIFICATION</scope>
    <source>
        <strain evidence="6">Wakin</strain>
        <tissue evidence="6">Muscle</tissue>
    </source>
</reference>
<dbReference type="InterPro" id="IPR027417">
    <property type="entry name" value="P-loop_NTPase"/>
</dbReference>
<proteinExistence type="inferred from homology"/>
<protein>
    <submittedName>
        <fullName evidence="6">Uncharacterized protein LOC113055069</fullName>
    </submittedName>
</protein>